<protein>
    <recommendedName>
        <fullName evidence="6 7">tRNA dimethylallyltransferase</fullName>
        <ecNumber evidence="6 7">2.5.1.75</ecNumber>
    </recommendedName>
</protein>
<dbReference type="InterPro" id="IPR018022">
    <property type="entry name" value="IPT"/>
</dbReference>
<evidence type="ECO:0000259" key="9">
    <source>
        <dbReference type="SMART" id="SM00451"/>
    </source>
</evidence>
<comment type="function">
    <text evidence="6">Catalyzes the transfer of a dimethylallyl group onto the adenine at position 37.</text>
</comment>
<evidence type="ECO:0000256" key="2">
    <source>
        <dbReference type="ARBA" id="ARBA00022679"/>
    </source>
</evidence>
<dbReference type="InterPro" id="IPR027417">
    <property type="entry name" value="P-loop_NTPase"/>
</dbReference>
<sequence length="477" mass="53835">MTSTRLLSQSFVRNAAAMAYAQRPTQPLVAIMGTTGTGKSDLAVDLAVCFDGEIINADAMQMYNGLPVITNQITAEEQRGVPHHLLATVKLDQPTWTVGVFAREASKLIREIRSRGKLPIVVGGTHYYVSSLLFENSLVDSRDLDDAESKYVTQTDIEKQHPILDGPTDLMLQRLREVDPAMASRWHPDDRRKIKRSLEIFLTTGKRASDIYGEQQQTKSNTGPSDSPWQSLMFWVYSKPDVLKERLDKRVDKMERVGLMEEVRNLHHQLRIRTESGEEVDRTRGIWQSIGFKQFEAFLDAERDGRPTAELDKLKNLSLDAMKIATRQYARQQLRWLRTKTIPTLEEKDATKYLYLLDSSDAEAFSCDVLSPAADITRKFLDGVEMPRPVDISETAKDVLSALEGSSAPKQNFEAKLCEICNMTLTTEDGWQKHINGRRHRRYVKSKSRMALVPVYQPASVEADGPTPPKVDLAVPG</sequence>
<keyword evidence="11" id="KW-1185">Reference proteome</keyword>
<dbReference type="PIRSF" id="PIRSF039110">
    <property type="entry name" value="IPP_transferase"/>
    <property type="match status" value="1"/>
</dbReference>
<feature type="domain" description="U1-type" evidence="9">
    <location>
        <begin position="413"/>
        <end position="447"/>
    </location>
</feature>
<keyword evidence="2 6" id="KW-0808">Transferase</keyword>
<keyword evidence="6" id="KW-0963">Cytoplasm</keyword>
<evidence type="ECO:0000256" key="6">
    <source>
        <dbReference type="PIRNR" id="PIRNR039110"/>
    </source>
</evidence>
<dbReference type="SUPFAM" id="SSF52540">
    <property type="entry name" value="P-loop containing nucleoside triphosphate hydrolases"/>
    <property type="match status" value="2"/>
</dbReference>
<keyword evidence="6 7" id="KW-0819">tRNA processing</keyword>
<dbReference type="Proteomes" id="UP000193689">
    <property type="component" value="Unassembled WGS sequence"/>
</dbReference>
<evidence type="ECO:0000256" key="3">
    <source>
        <dbReference type="ARBA" id="ARBA00022741"/>
    </source>
</evidence>
<dbReference type="Pfam" id="PF01715">
    <property type="entry name" value="IPPT"/>
    <property type="match status" value="1"/>
</dbReference>
<keyword evidence="4" id="KW-0863">Zinc-finger</keyword>
<dbReference type="STRING" id="1141098.A0A1Y2EKI4"/>
<comment type="catalytic activity">
    <reaction evidence="6 7">
        <text>adenosine(37) in tRNA + dimethylallyl diphosphate = N(6)-dimethylallyladenosine(37) in tRNA + diphosphate</text>
        <dbReference type="Rhea" id="RHEA:26482"/>
        <dbReference type="Rhea" id="RHEA-COMP:10162"/>
        <dbReference type="Rhea" id="RHEA-COMP:10375"/>
        <dbReference type="ChEBI" id="CHEBI:33019"/>
        <dbReference type="ChEBI" id="CHEBI:57623"/>
        <dbReference type="ChEBI" id="CHEBI:74411"/>
        <dbReference type="ChEBI" id="CHEBI:74415"/>
        <dbReference type="EC" id="2.5.1.75"/>
    </reaction>
</comment>
<dbReference type="GO" id="GO:0006400">
    <property type="term" value="P:tRNA modification"/>
    <property type="evidence" value="ECO:0007669"/>
    <property type="project" value="TreeGrafter"/>
</dbReference>
<evidence type="ECO:0000313" key="10">
    <source>
        <dbReference type="EMBL" id="ORY72057.1"/>
    </source>
</evidence>
<dbReference type="AlphaFoldDB" id="A0A1Y2EKI4"/>
<name>A0A1Y2EKI4_9PEZI</name>
<evidence type="ECO:0000256" key="8">
    <source>
        <dbReference type="RuleBase" id="RU003785"/>
    </source>
</evidence>
<dbReference type="InterPro" id="IPR030666">
    <property type="entry name" value="IPP_transferase_euk"/>
</dbReference>
<dbReference type="EC" id="2.5.1.75" evidence="6 7"/>
<keyword evidence="3 6" id="KW-0547">Nucleotide-binding</keyword>
<dbReference type="GO" id="GO:0008270">
    <property type="term" value="F:zinc ion binding"/>
    <property type="evidence" value="ECO:0007669"/>
    <property type="project" value="UniProtKB-KW"/>
</dbReference>
<dbReference type="Gene3D" id="1.10.20.140">
    <property type="match status" value="1"/>
</dbReference>
<evidence type="ECO:0000256" key="7">
    <source>
        <dbReference type="RuleBase" id="RU003783"/>
    </source>
</evidence>
<dbReference type="OrthoDB" id="775260at2759"/>
<dbReference type="Gene3D" id="3.40.50.300">
    <property type="entry name" value="P-loop containing nucleotide triphosphate hydrolases"/>
    <property type="match status" value="1"/>
</dbReference>
<dbReference type="GeneID" id="63775459"/>
<dbReference type="InterPro" id="IPR036236">
    <property type="entry name" value="Znf_C2H2_sf"/>
</dbReference>
<dbReference type="Pfam" id="PF12874">
    <property type="entry name" value="zf-met"/>
    <property type="match status" value="1"/>
</dbReference>
<dbReference type="SMART" id="SM00451">
    <property type="entry name" value="ZnF_U1"/>
    <property type="match status" value="1"/>
</dbReference>
<dbReference type="InterPro" id="IPR039657">
    <property type="entry name" value="Dimethylallyltransferase"/>
</dbReference>
<dbReference type="InParanoid" id="A0A1Y2EKI4"/>
<dbReference type="GO" id="GO:0003676">
    <property type="term" value="F:nucleic acid binding"/>
    <property type="evidence" value="ECO:0007669"/>
    <property type="project" value="InterPro"/>
</dbReference>
<dbReference type="RefSeq" id="XP_040721649.1">
    <property type="nucleotide sequence ID" value="XM_040859247.1"/>
</dbReference>
<evidence type="ECO:0000256" key="1">
    <source>
        <dbReference type="ARBA" id="ARBA00005842"/>
    </source>
</evidence>
<dbReference type="PANTHER" id="PTHR11088">
    <property type="entry name" value="TRNA DIMETHYLALLYLTRANSFERASE"/>
    <property type="match status" value="1"/>
</dbReference>
<keyword evidence="5 6" id="KW-0067">ATP-binding</keyword>
<gene>
    <name evidence="10" type="ORF">BCR38DRAFT_418754</name>
</gene>
<dbReference type="InterPro" id="IPR003604">
    <property type="entry name" value="Matrin/U1-like-C_Znf_C2H2"/>
</dbReference>
<evidence type="ECO:0000256" key="5">
    <source>
        <dbReference type="ARBA" id="ARBA00022840"/>
    </source>
</evidence>
<keyword evidence="4" id="KW-0479">Metal-binding</keyword>
<evidence type="ECO:0000256" key="4">
    <source>
        <dbReference type="ARBA" id="ARBA00022771"/>
    </source>
</evidence>
<dbReference type="InterPro" id="IPR013087">
    <property type="entry name" value="Znf_C2H2_type"/>
</dbReference>
<dbReference type="SUPFAM" id="SSF57667">
    <property type="entry name" value="beta-beta-alpha zinc fingers"/>
    <property type="match status" value="1"/>
</dbReference>
<dbReference type="EMBL" id="MCFJ01000001">
    <property type="protein sequence ID" value="ORY72057.1"/>
    <property type="molecule type" value="Genomic_DNA"/>
</dbReference>
<accession>A0A1Y2EKI4</accession>
<dbReference type="NCBIfam" id="TIGR00174">
    <property type="entry name" value="miaA"/>
    <property type="match status" value="1"/>
</dbReference>
<reference evidence="10 11" key="1">
    <citation type="submission" date="2016-07" db="EMBL/GenBank/DDBJ databases">
        <title>Pervasive Adenine N6-methylation of Active Genes in Fungi.</title>
        <authorList>
            <consortium name="DOE Joint Genome Institute"/>
            <person name="Mondo S.J."/>
            <person name="Dannebaum R.O."/>
            <person name="Kuo R.C."/>
            <person name="Labutti K."/>
            <person name="Haridas S."/>
            <person name="Kuo A."/>
            <person name="Salamov A."/>
            <person name="Ahrendt S.R."/>
            <person name="Lipzen A."/>
            <person name="Sullivan W."/>
            <person name="Andreopoulos W.B."/>
            <person name="Clum A."/>
            <person name="Lindquist E."/>
            <person name="Daum C."/>
            <person name="Ramamoorthy G.K."/>
            <person name="Gryganskyi A."/>
            <person name="Culley D."/>
            <person name="Magnuson J.K."/>
            <person name="James T.Y."/>
            <person name="O'Malley M.A."/>
            <person name="Stajich J.E."/>
            <person name="Spatafora J.W."/>
            <person name="Visel A."/>
            <person name="Grigoriev I.V."/>
        </authorList>
    </citation>
    <scope>NUCLEOTIDE SEQUENCE [LARGE SCALE GENOMIC DNA]</scope>
    <source>
        <strain evidence="10 11">CBS 129021</strain>
    </source>
</reference>
<dbReference type="GO" id="GO:0052381">
    <property type="term" value="F:tRNA dimethylallyltransferase activity"/>
    <property type="evidence" value="ECO:0007669"/>
    <property type="project" value="UniProtKB-UniRule"/>
</dbReference>
<dbReference type="PANTHER" id="PTHR11088:SF89">
    <property type="entry name" value="TRNA DIMETHYLALLYLTRANSFERASE"/>
    <property type="match status" value="1"/>
</dbReference>
<evidence type="ECO:0000313" key="11">
    <source>
        <dbReference type="Proteomes" id="UP000193689"/>
    </source>
</evidence>
<dbReference type="GO" id="GO:0005524">
    <property type="term" value="F:ATP binding"/>
    <property type="evidence" value="ECO:0007669"/>
    <property type="project" value="UniProtKB-UniRule"/>
</dbReference>
<dbReference type="GO" id="GO:0005739">
    <property type="term" value="C:mitochondrion"/>
    <property type="evidence" value="ECO:0007669"/>
    <property type="project" value="TreeGrafter"/>
</dbReference>
<dbReference type="FunCoup" id="A0A1Y2EKI4">
    <property type="interactions" value="956"/>
</dbReference>
<dbReference type="HAMAP" id="MF_00185">
    <property type="entry name" value="IPP_trans"/>
    <property type="match status" value="1"/>
</dbReference>
<keyword evidence="4" id="KW-0862">Zinc</keyword>
<comment type="caution">
    <text evidence="10">The sequence shown here is derived from an EMBL/GenBank/DDBJ whole genome shotgun (WGS) entry which is preliminary data.</text>
</comment>
<dbReference type="Gene3D" id="3.30.160.60">
    <property type="entry name" value="Classic Zinc Finger"/>
    <property type="match status" value="1"/>
</dbReference>
<comment type="similarity">
    <text evidence="1 6 8">Belongs to the IPP transferase family.</text>
</comment>
<proteinExistence type="inferred from homology"/>
<organism evidence="10 11">
    <name type="scientific">Pseudomassariella vexata</name>
    <dbReference type="NCBI Taxonomy" id="1141098"/>
    <lineage>
        <taxon>Eukaryota</taxon>
        <taxon>Fungi</taxon>
        <taxon>Dikarya</taxon>
        <taxon>Ascomycota</taxon>
        <taxon>Pezizomycotina</taxon>
        <taxon>Sordariomycetes</taxon>
        <taxon>Xylariomycetidae</taxon>
        <taxon>Amphisphaeriales</taxon>
        <taxon>Pseudomassariaceae</taxon>
        <taxon>Pseudomassariella</taxon>
    </lineage>
</organism>